<dbReference type="KEGG" id="egu:105032730"/>
<organism evidence="1 2">
    <name type="scientific">Elaeis guineensis var. tenera</name>
    <name type="common">Oil palm</name>
    <dbReference type="NCBI Taxonomy" id="51953"/>
    <lineage>
        <taxon>Eukaryota</taxon>
        <taxon>Viridiplantae</taxon>
        <taxon>Streptophyta</taxon>
        <taxon>Embryophyta</taxon>
        <taxon>Tracheophyta</taxon>
        <taxon>Spermatophyta</taxon>
        <taxon>Magnoliopsida</taxon>
        <taxon>Liliopsida</taxon>
        <taxon>Arecaceae</taxon>
        <taxon>Arecoideae</taxon>
        <taxon>Cocoseae</taxon>
        <taxon>Elaeidinae</taxon>
        <taxon>Elaeis</taxon>
    </lineage>
</organism>
<name>A0A6I9QA64_ELAGV</name>
<dbReference type="Proteomes" id="UP000504607">
    <property type="component" value="Unplaced"/>
</dbReference>
<dbReference type="GeneID" id="105032730"/>
<sequence>MWDQMLVEATRFDGDQRNPEWVKYKDKGLKHCFDLDELHMDIVAIGRRAWASKSGVPFEILENAISEEVGNNDRHEDTPELENMTSNLDQRGTLPMISTRKRARATRGLALKDGKRLSAASALNKIINRLINVVESHSMTTSFRHDPSGCSILEVANLLSTLSRVEHGSDLFLLGTQLFLHHEC</sequence>
<dbReference type="InParanoid" id="A0A6I9QA64"/>
<accession>A0A6I9QA64</accession>
<proteinExistence type="predicted"/>
<dbReference type="OrthoDB" id="1413838at2759"/>
<protein>
    <submittedName>
        <fullName evidence="2">Uncharacterized protein LOC105032730</fullName>
    </submittedName>
</protein>
<reference evidence="2" key="1">
    <citation type="submission" date="2025-08" db="UniProtKB">
        <authorList>
            <consortium name="RefSeq"/>
        </authorList>
    </citation>
    <scope>IDENTIFICATION</scope>
</reference>
<keyword evidence="1" id="KW-1185">Reference proteome</keyword>
<evidence type="ECO:0000313" key="1">
    <source>
        <dbReference type="Proteomes" id="UP000504607"/>
    </source>
</evidence>
<gene>
    <name evidence="2" type="primary">LOC105032730</name>
</gene>
<evidence type="ECO:0000313" key="2">
    <source>
        <dbReference type="RefSeq" id="XP_010905562.1"/>
    </source>
</evidence>
<dbReference type="RefSeq" id="XP_010905562.1">
    <property type="nucleotide sequence ID" value="XM_010907260.1"/>
</dbReference>
<dbReference type="AlphaFoldDB" id="A0A6I9QA64"/>